<evidence type="ECO:0000313" key="2">
    <source>
        <dbReference type="EnsemblPlants" id="TuG1812G0600002774.01.T01"/>
    </source>
</evidence>
<feature type="region of interest" description="Disordered" evidence="1">
    <location>
        <begin position="78"/>
        <end position="135"/>
    </location>
</feature>
<evidence type="ECO:0000256" key="1">
    <source>
        <dbReference type="SAM" id="MobiDB-lite"/>
    </source>
</evidence>
<keyword evidence="3" id="KW-1185">Reference proteome</keyword>
<organism evidence="2 3">
    <name type="scientific">Triticum urartu</name>
    <name type="common">Red wild einkorn</name>
    <name type="synonym">Crithodium urartu</name>
    <dbReference type="NCBI Taxonomy" id="4572"/>
    <lineage>
        <taxon>Eukaryota</taxon>
        <taxon>Viridiplantae</taxon>
        <taxon>Streptophyta</taxon>
        <taxon>Embryophyta</taxon>
        <taxon>Tracheophyta</taxon>
        <taxon>Spermatophyta</taxon>
        <taxon>Magnoliopsida</taxon>
        <taxon>Liliopsida</taxon>
        <taxon>Poales</taxon>
        <taxon>Poaceae</taxon>
        <taxon>BOP clade</taxon>
        <taxon>Pooideae</taxon>
        <taxon>Triticodae</taxon>
        <taxon>Triticeae</taxon>
        <taxon>Triticinae</taxon>
        <taxon>Triticum</taxon>
    </lineage>
</organism>
<sequence length="269" mass="28274">PHHDPHHLPPIPSDPIAADLALDPLASGCPTADLPSDAGATRRPTCPAPPWISLLLVPCPTSLTQPILPAADAPLAATLSTHAPPPPTAQAALLSPAATPRPRRGRISYPSPRPTSLPSPFIPDVPPRGRTSTCRGDPIVLQVNCASRGRSSPLEPLHHPTSQCSGRSPLPNPAVQRCSTRRFSASTPPNPMKKQPAEVRSAVARPFSDTNQGRSLDRGHPVDPLFGARCSASHHASPPLVACCHYRGRRDPPAHLLSAPVAASEVQPD</sequence>
<feature type="compositionally biased region" description="Low complexity" evidence="1">
    <location>
        <begin position="89"/>
        <end position="100"/>
    </location>
</feature>
<name>A0A8R7QUS2_TRIUA</name>
<feature type="region of interest" description="Disordered" evidence="1">
    <location>
        <begin position="150"/>
        <end position="176"/>
    </location>
</feature>
<reference evidence="2" key="2">
    <citation type="submission" date="2018-03" db="EMBL/GenBank/DDBJ databases">
        <title>The Triticum urartu genome reveals the dynamic nature of wheat genome evolution.</title>
        <authorList>
            <person name="Ling H."/>
            <person name="Ma B."/>
            <person name="Shi X."/>
            <person name="Liu H."/>
            <person name="Dong L."/>
            <person name="Sun H."/>
            <person name="Cao Y."/>
            <person name="Gao Q."/>
            <person name="Zheng S."/>
            <person name="Li Y."/>
            <person name="Yu Y."/>
            <person name="Du H."/>
            <person name="Qi M."/>
            <person name="Li Y."/>
            <person name="Yu H."/>
            <person name="Cui Y."/>
            <person name="Wang N."/>
            <person name="Chen C."/>
            <person name="Wu H."/>
            <person name="Zhao Y."/>
            <person name="Zhang J."/>
            <person name="Li Y."/>
            <person name="Zhou W."/>
            <person name="Zhang B."/>
            <person name="Hu W."/>
            <person name="Eijk M."/>
            <person name="Tang J."/>
            <person name="Witsenboer H."/>
            <person name="Zhao S."/>
            <person name="Li Z."/>
            <person name="Zhang A."/>
            <person name="Wang D."/>
            <person name="Liang C."/>
        </authorList>
    </citation>
    <scope>NUCLEOTIDE SEQUENCE [LARGE SCALE GENOMIC DNA]</scope>
    <source>
        <strain evidence="2">cv. G1812</strain>
    </source>
</reference>
<dbReference type="AlphaFoldDB" id="A0A8R7QUS2"/>
<protein>
    <submittedName>
        <fullName evidence="2">Uncharacterized protein</fullName>
    </submittedName>
</protein>
<feature type="compositionally biased region" description="Pro residues" evidence="1">
    <location>
        <begin position="111"/>
        <end position="126"/>
    </location>
</feature>
<dbReference type="Proteomes" id="UP000015106">
    <property type="component" value="Chromosome 6"/>
</dbReference>
<reference evidence="2" key="3">
    <citation type="submission" date="2022-06" db="UniProtKB">
        <authorList>
            <consortium name="EnsemblPlants"/>
        </authorList>
    </citation>
    <scope>IDENTIFICATION</scope>
</reference>
<dbReference type="Gramene" id="TuG1812G0600002774.01.T01">
    <property type="protein sequence ID" value="TuG1812G0600002774.01.T01"/>
    <property type="gene ID" value="TuG1812G0600002774.01"/>
</dbReference>
<evidence type="ECO:0000313" key="3">
    <source>
        <dbReference type="Proteomes" id="UP000015106"/>
    </source>
</evidence>
<proteinExistence type="predicted"/>
<dbReference type="EnsemblPlants" id="TuG1812G0600002774.01.T01">
    <property type="protein sequence ID" value="TuG1812G0600002774.01.T01"/>
    <property type="gene ID" value="TuG1812G0600002774.01"/>
</dbReference>
<accession>A0A8R7QUS2</accession>
<reference evidence="3" key="1">
    <citation type="journal article" date="2013" name="Nature">
        <title>Draft genome of the wheat A-genome progenitor Triticum urartu.</title>
        <authorList>
            <person name="Ling H.Q."/>
            <person name="Zhao S."/>
            <person name="Liu D."/>
            <person name="Wang J."/>
            <person name="Sun H."/>
            <person name="Zhang C."/>
            <person name="Fan H."/>
            <person name="Li D."/>
            <person name="Dong L."/>
            <person name="Tao Y."/>
            <person name="Gao C."/>
            <person name="Wu H."/>
            <person name="Li Y."/>
            <person name="Cui Y."/>
            <person name="Guo X."/>
            <person name="Zheng S."/>
            <person name="Wang B."/>
            <person name="Yu K."/>
            <person name="Liang Q."/>
            <person name="Yang W."/>
            <person name="Lou X."/>
            <person name="Chen J."/>
            <person name="Feng M."/>
            <person name="Jian J."/>
            <person name="Zhang X."/>
            <person name="Luo G."/>
            <person name="Jiang Y."/>
            <person name="Liu J."/>
            <person name="Wang Z."/>
            <person name="Sha Y."/>
            <person name="Zhang B."/>
            <person name="Wu H."/>
            <person name="Tang D."/>
            <person name="Shen Q."/>
            <person name="Xue P."/>
            <person name="Zou S."/>
            <person name="Wang X."/>
            <person name="Liu X."/>
            <person name="Wang F."/>
            <person name="Yang Y."/>
            <person name="An X."/>
            <person name="Dong Z."/>
            <person name="Zhang K."/>
            <person name="Zhang X."/>
            <person name="Luo M.C."/>
            <person name="Dvorak J."/>
            <person name="Tong Y."/>
            <person name="Wang J."/>
            <person name="Yang H."/>
            <person name="Li Z."/>
            <person name="Wang D."/>
            <person name="Zhang A."/>
            <person name="Wang J."/>
        </authorList>
    </citation>
    <scope>NUCLEOTIDE SEQUENCE</scope>
    <source>
        <strain evidence="3">cv. G1812</strain>
    </source>
</reference>